<proteinExistence type="predicted"/>
<dbReference type="EMBL" id="CP076022">
    <property type="protein sequence ID" value="QWC09135.1"/>
    <property type="molecule type" value="Genomic_DNA"/>
</dbReference>
<dbReference type="KEGG" id="ajg:KKR91_11515"/>
<name>A0A975M3B4_9MICC</name>
<feature type="transmembrane region" description="Helical" evidence="1">
    <location>
        <begin position="34"/>
        <end position="51"/>
    </location>
</feature>
<sequence>MVILVPLFAVLGWAGLFIHNVADLPGQTLLSPESFLPLLLTAALVALWLTAWRPVAAWGLLVLGVLNLIGAVLTVLPLPALPFDPAQTPFHYGFHVLYGATQLPVVITAAVWLRRRNSTDDSSTDGNGAAG</sequence>
<dbReference type="Proteomes" id="UP000676885">
    <property type="component" value="Chromosome"/>
</dbReference>
<keyword evidence="1" id="KW-0812">Transmembrane</keyword>
<evidence type="ECO:0000313" key="3">
    <source>
        <dbReference type="Proteomes" id="UP000676885"/>
    </source>
</evidence>
<evidence type="ECO:0000313" key="2">
    <source>
        <dbReference type="EMBL" id="QWC09135.1"/>
    </source>
</evidence>
<dbReference type="RefSeq" id="WP_210229680.1">
    <property type="nucleotide sequence ID" value="NZ_CP076022.1"/>
</dbReference>
<accession>A0A975M3B4</accession>
<gene>
    <name evidence="2" type="ORF">KKR91_11515</name>
</gene>
<dbReference type="AlphaFoldDB" id="A0A975M3B4"/>
<keyword evidence="1" id="KW-0472">Membrane</keyword>
<keyword evidence="3" id="KW-1185">Reference proteome</keyword>
<evidence type="ECO:0000256" key="1">
    <source>
        <dbReference type="SAM" id="Phobius"/>
    </source>
</evidence>
<feature type="transmembrane region" description="Helical" evidence="1">
    <location>
        <begin position="92"/>
        <end position="113"/>
    </location>
</feature>
<feature type="transmembrane region" description="Helical" evidence="1">
    <location>
        <begin position="58"/>
        <end position="80"/>
    </location>
</feature>
<keyword evidence="1" id="KW-1133">Transmembrane helix</keyword>
<protein>
    <submittedName>
        <fullName evidence="2">Uncharacterized protein</fullName>
    </submittedName>
</protein>
<organism evidence="2 3">
    <name type="scientific">Arthrobacter jiangjiafuii</name>
    <dbReference type="NCBI Taxonomy" id="2817475"/>
    <lineage>
        <taxon>Bacteria</taxon>
        <taxon>Bacillati</taxon>
        <taxon>Actinomycetota</taxon>
        <taxon>Actinomycetes</taxon>
        <taxon>Micrococcales</taxon>
        <taxon>Micrococcaceae</taxon>
        <taxon>Arthrobacter</taxon>
    </lineage>
</organism>
<reference evidence="2 3" key="1">
    <citation type="submission" date="2021-05" db="EMBL/GenBank/DDBJ databases">
        <title>Novel species in genus Arthrobacter.</title>
        <authorList>
            <person name="Zhang G."/>
        </authorList>
    </citation>
    <scope>NUCLEOTIDE SEQUENCE [LARGE SCALE GENOMIC DNA]</scope>
    <source>
        <strain evidence="3">zg-ZUI227</strain>
    </source>
</reference>